<keyword evidence="3" id="KW-1185">Reference proteome</keyword>
<evidence type="ECO:0000313" key="3">
    <source>
        <dbReference type="Proteomes" id="UP000009022"/>
    </source>
</evidence>
<dbReference type="Proteomes" id="UP000009022">
    <property type="component" value="Unassembled WGS sequence"/>
</dbReference>
<feature type="chain" id="PRO_5002796916" evidence="1">
    <location>
        <begin position="27"/>
        <end position="125"/>
    </location>
</feature>
<keyword evidence="1" id="KW-0732">Signal</keyword>
<accession>B3RT50</accession>
<protein>
    <submittedName>
        <fullName evidence="2">Uncharacterized protein</fullName>
    </submittedName>
</protein>
<proteinExistence type="predicted"/>
<dbReference type="KEGG" id="tad:TRIADDRAFT_54839"/>
<sequence>MVLPSNNGLVVLVLLVASSPIGDVIALTNEDISDRKQIFNALDEQMSNHVDEMEPIDFLNLQREFDDTQEEQDSFLYGLQDKNEIEDKSEINPWCNFKETNKNMENQNNLINPKMVPTKNKVIFL</sequence>
<organism evidence="2 3">
    <name type="scientific">Trichoplax adhaerens</name>
    <name type="common">Trichoplax reptans</name>
    <dbReference type="NCBI Taxonomy" id="10228"/>
    <lineage>
        <taxon>Eukaryota</taxon>
        <taxon>Metazoa</taxon>
        <taxon>Placozoa</taxon>
        <taxon>Uniplacotomia</taxon>
        <taxon>Trichoplacea</taxon>
        <taxon>Trichoplacidae</taxon>
        <taxon>Trichoplax</taxon>
    </lineage>
</organism>
<reference evidence="2 3" key="1">
    <citation type="journal article" date="2008" name="Nature">
        <title>The Trichoplax genome and the nature of placozoans.</title>
        <authorList>
            <person name="Srivastava M."/>
            <person name="Begovic E."/>
            <person name="Chapman J."/>
            <person name="Putnam N.H."/>
            <person name="Hellsten U."/>
            <person name="Kawashima T."/>
            <person name="Kuo A."/>
            <person name="Mitros T."/>
            <person name="Salamov A."/>
            <person name="Carpenter M.L."/>
            <person name="Signorovitch A.Y."/>
            <person name="Moreno M.A."/>
            <person name="Kamm K."/>
            <person name="Grimwood J."/>
            <person name="Schmutz J."/>
            <person name="Shapiro H."/>
            <person name="Grigoriev I.V."/>
            <person name="Buss L.W."/>
            <person name="Schierwater B."/>
            <person name="Dellaporta S.L."/>
            <person name="Rokhsar D.S."/>
        </authorList>
    </citation>
    <scope>NUCLEOTIDE SEQUENCE [LARGE SCALE GENOMIC DNA]</scope>
    <source>
        <strain evidence="2 3">Grell-BS-1999</strain>
    </source>
</reference>
<dbReference type="CTD" id="6751844"/>
<feature type="signal peptide" evidence="1">
    <location>
        <begin position="1"/>
        <end position="26"/>
    </location>
</feature>
<evidence type="ECO:0000313" key="2">
    <source>
        <dbReference type="EMBL" id="EDV26635.1"/>
    </source>
</evidence>
<dbReference type="InParanoid" id="B3RT50"/>
<dbReference type="RefSeq" id="XP_002110631.1">
    <property type="nucleotide sequence ID" value="XM_002110595.1"/>
</dbReference>
<dbReference type="GeneID" id="6751844"/>
<gene>
    <name evidence="2" type="ORF">TRIADDRAFT_54839</name>
</gene>
<evidence type="ECO:0000256" key="1">
    <source>
        <dbReference type="SAM" id="SignalP"/>
    </source>
</evidence>
<name>B3RT50_TRIAD</name>
<dbReference type="HOGENOM" id="CLU_1995534_0_0_1"/>
<dbReference type="EMBL" id="DS985243">
    <property type="protein sequence ID" value="EDV26635.1"/>
    <property type="molecule type" value="Genomic_DNA"/>
</dbReference>
<dbReference type="AlphaFoldDB" id="B3RT50"/>